<protein>
    <recommendedName>
        <fullName evidence="4">DoxX family protein</fullName>
    </recommendedName>
</protein>
<keyword evidence="3" id="KW-1185">Reference proteome</keyword>
<gene>
    <name evidence="2" type="ORF">LK10_00045</name>
</gene>
<dbReference type="OrthoDB" id="3788312at2"/>
<dbReference type="Proteomes" id="UP000030982">
    <property type="component" value="Unassembled WGS sequence"/>
</dbReference>
<dbReference type="AlphaFoldDB" id="A0A0B2APT8"/>
<organism evidence="2 3">
    <name type="scientific">Sinomonas humi</name>
    <dbReference type="NCBI Taxonomy" id="1338436"/>
    <lineage>
        <taxon>Bacteria</taxon>
        <taxon>Bacillati</taxon>
        <taxon>Actinomycetota</taxon>
        <taxon>Actinomycetes</taxon>
        <taxon>Micrococcales</taxon>
        <taxon>Micrococcaceae</taxon>
        <taxon>Sinomonas</taxon>
    </lineage>
</organism>
<feature type="transmembrane region" description="Helical" evidence="1">
    <location>
        <begin position="136"/>
        <end position="154"/>
    </location>
</feature>
<feature type="transmembrane region" description="Helical" evidence="1">
    <location>
        <begin position="84"/>
        <end position="104"/>
    </location>
</feature>
<dbReference type="RefSeq" id="WP_043119186.1">
    <property type="nucleotide sequence ID" value="NZ_JTDL01000001.1"/>
</dbReference>
<comment type="caution">
    <text evidence="2">The sequence shown here is derived from an EMBL/GenBank/DDBJ whole genome shotgun (WGS) entry which is preliminary data.</text>
</comment>
<dbReference type="EMBL" id="JTDL01000001">
    <property type="protein sequence ID" value="KHL05678.1"/>
    <property type="molecule type" value="Genomic_DNA"/>
</dbReference>
<feature type="transmembrane region" description="Helical" evidence="1">
    <location>
        <begin position="6"/>
        <end position="24"/>
    </location>
</feature>
<evidence type="ECO:0000256" key="1">
    <source>
        <dbReference type="SAM" id="Phobius"/>
    </source>
</evidence>
<accession>A0A0B2APT8</accession>
<sequence length="166" mass="17578">MIVQNSMIVFYVLAVPAFFGNVLAGVNRWARLVGRLATGLMMLLGGAGVNASFLISGDDYSGFADDAKFGWVTQAWNAVVPPNYAFFIGLLIAFEAVVGILILSGGRPAQVGLLCAIAFHVALGLFFSWFLTGYAAVMLVALVLLFLAETRPAAAPTARPLRHGLA</sequence>
<evidence type="ECO:0008006" key="4">
    <source>
        <dbReference type="Google" id="ProtNLM"/>
    </source>
</evidence>
<keyword evidence="1" id="KW-0472">Membrane</keyword>
<reference evidence="2 3" key="1">
    <citation type="submission" date="2014-09" db="EMBL/GenBank/DDBJ databases">
        <title>Genome sequence of Sinomonas sp. MUSC 117.</title>
        <authorList>
            <person name="Lee L.-H."/>
        </authorList>
    </citation>
    <scope>NUCLEOTIDE SEQUENCE [LARGE SCALE GENOMIC DNA]</scope>
    <source>
        <strain evidence="2 3">MUSC 117</strain>
    </source>
</reference>
<feature type="transmembrane region" description="Helical" evidence="1">
    <location>
        <begin position="36"/>
        <end position="55"/>
    </location>
</feature>
<proteinExistence type="predicted"/>
<evidence type="ECO:0000313" key="3">
    <source>
        <dbReference type="Proteomes" id="UP000030982"/>
    </source>
</evidence>
<name>A0A0B2APT8_9MICC</name>
<keyword evidence="1" id="KW-1133">Transmembrane helix</keyword>
<evidence type="ECO:0000313" key="2">
    <source>
        <dbReference type="EMBL" id="KHL05678.1"/>
    </source>
</evidence>
<keyword evidence="1" id="KW-0812">Transmembrane</keyword>